<feature type="compositionally biased region" description="Polar residues" evidence="1">
    <location>
        <begin position="639"/>
        <end position="648"/>
    </location>
</feature>
<name>A0A2P7YT85_9ASCO</name>
<sequence length="676" mass="76114">MASRCIELETKALVEKRVLKAIDGRQKVQDENNYQVYSKRQEMYPLEDQDDLEEMEGEPCQSVDINFQRVELNNPAECSYKYRDRPRYISWSSCRSVSYVSDPGGGSSEYKGTPEMAAKQEVKSVGGDDPNISETLRYHQAGLNINGQQALSSEPGKAIHVQVVPCRVHTLRFRDPSEAEYEPASTPCSCKNPVENISENRVKRVLAVPELEHLDNRQIRLPPVYTSRSSTSFLFVGVNFVSQFRRVVLRVKSKFRRSSLFEKRLSRKYGFSSVLEKQPPQDSSIEEEGTLDTFSQKSSIVTVDQSSSVCLKDEILQLVLPTLSNVFTALLSYHADDSQSQYELAAYKLVEELCLKKAEFFNLTPRWEYLALCVCLDDSLLGEILWECMLEGKKAVDEYRERRLELGEFYGEQTVGYTLEEDGVEEETLDLCLFRESEIREAGTETDRAESNEGSNEETGDGNPWKEPSIYRLDPCYGINICSLNHSIEEANDDVKDCGDPKGFSATSDGSKPQLNDLMESDQRGLDCAASNIEKPPSVSPSDVDVPTERPSDVDDPIEGPSEGNLKDYSILEKRPLALSSKQHLESLKPSQPESGSLNASPSDINDHTVHPIRSTSLDPPQRSSNPPIHRSIKKTHNFHSVSPTHGTFTHDIFTSDYGLQEEHPRSTDPEHREPV</sequence>
<accession>A0A2P7YT85</accession>
<dbReference type="RefSeq" id="XP_024714324.1">
    <property type="nucleotide sequence ID" value="XM_024857188.1"/>
</dbReference>
<reference evidence="2 3" key="1">
    <citation type="submission" date="2018-03" db="EMBL/GenBank/DDBJ databases">
        <title>Candida pseudohaemulonii genome assembly and annotation.</title>
        <authorList>
            <person name="Munoz J.F."/>
            <person name="Gade L.G."/>
            <person name="Chow N.A."/>
            <person name="Litvintseva A.P."/>
            <person name="Loparev V.N."/>
            <person name="Cuomo C.A."/>
        </authorList>
    </citation>
    <scope>NUCLEOTIDE SEQUENCE [LARGE SCALE GENOMIC DNA]</scope>
    <source>
        <strain evidence="2 3">B12108</strain>
    </source>
</reference>
<dbReference type="VEuPathDB" id="FungiDB:C7M61_001790"/>
<organism evidence="2 3">
    <name type="scientific">Candidozyma pseudohaemuli</name>
    <dbReference type="NCBI Taxonomy" id="418784"/>
    <lineage>
        <taxon>Eukaryota</taxon>
        <taxon>Fungi</taxon>
        <taxon>Dikarya</taxon>
        <taxon>Ascomycota</taxon>
        <taxon>Saccharomycotina</taxon>
        <taxon>Pichiomycetes</taxon>
        <taxon>Metschnikowiaceae</taxon>
        <taxon>Candidozyma</taxon>
    </lineage>
</organism>
<comment type="caution">
    <text evidence="2">The sequence shown here is derived from an EMBL/GenBank/DDBJ whole genome shotgun (WGS) entry which is preliminary data.</text>
</comment>
<dbReference type="AlphaFoldDB" id="A0A2P7YT85"/>
<feature type="compositionally biased region" description="Low complexity" evidence="1">
    <location>
        <begin position="536"/>
        <end position="545"/>
    </location>
</feature>
<dbReference type="OrthoDB" id="10673494at2759"/>
<gene>
    <name evidence="2" type="ORF">C7M61_001790</name>
</gene>
<protein>
    <submittedName>
        <fullName evidence="2">Uncharacterized protein</fullName>
    </submittedName>
</protein>
<feature type="compositionally biased region" description="Basic and acidic residues" evidence="1">
    <location>
        <begin position="441"/>
        <end position="451"/>
    </location>
</feature>
<proteinExistence type="predicted"/>
<keyword evidence="3" id="KW-1185">Reference proteome</keyword>
<evidence type="ECO:0000256" key="1">
    <source>
        <dbReference type="SAM" id="MobiDB-lite"/>
    </source>
</evidence>
<evidence type="ECO:0000313" key="3">
    <source>
        <dbReference type="Proteomes" id="UP000241107"/>
    </source>
</evidence>
<dbReference type="EMBL" id="PYFQ01000003">
    <property type="protein sequence ID" value="PSK39187.1"/>
    <property type="molecule type" value="Genomic_DNA"/>
</dbReference>
<feature type="compositionally biased region" description="Polar residues" evidence="1">
    <location>
        <begin position="589"/>
        <end position="604"/>
    </location>
</feature>
<evidence type="ECO:0000313" key="2">
    <source>
        <dbReference type="EMBL" id="PSK39187.1"/>
    </source>
</evidence>
<feature type="compositionally biased region" description="Polar residues" evidence="1">
    <location>
        <begin position="614"/>
        <end position="627"/>
    </location>
</feature>
<feature type="compositionally biased region" description="Basic and acidic residues" evidence="1">
    <location>
        <begin position="661"/>
        <end position="676"/>
    </location>
</feature>
<feature type="region of interest" description="Disordered" evidence="1">
    <location>
        <begin position="530"/>
        <end position="569"/>
    </location>
</feature>
<feature type="region of interest" description="Disordered" evidence="1">
    <location>
        <begin position="583"/>
        <end position="676"/>
    </location>
</feature>
<feature type="region of interest" description="Disordered" evidence="1">
    <location>
        <begin position="441"/>
        <end position="467"/>
    </location>
</feature>
<dbReference type="Proteomes" id="UP000241107">
    <property type="component" value="Unassembled WGS sequence"/>
</dbReference>
<dbReference type="GeneID" id="36565180"/>